<dbReference type="CDD" id="cd18887">
    <property type="entry name" value="NUDIX_UGPPase_Nudt14"/>
    <property type="match status" value="1"/>
</dbReference>
<dbReference type="Gene3D" id="3.90.79.10">
    <property type="entry name" value="Nucleoside Triphosphate Pyrophosphohydrolase"/>
    <property type="match status" value="1"/>
</dbReference>
<evidence type="ECO:0000256" key="1">
    <source>
        <dbReference type="ARBA" id="ARBA00001946"/>
    </source>
</evidence>
<reference evidence="4 5" key="1">
    <citation type="submission" date="2023-06" db="EMBL/GenBank/DDBJ databases">
        <title>Campylobacter magnum sp. nov., isolated from cecal contents of domestic pigs (Sus scrofa domesticus).</title>
        <authorList>
            <person name="Papic B."/>
            <person name="Gruntar I."/>
        </authorList>
    </citation>
    <scope>NUCLEOTIDE SEQUENCE [LARGE SCALE GENOMIC DNA]</scope>
    <source>
        <strain evidence="5">34484-21</strain>
    </source>
</reference>
<accession>A0ABT8T879</accession>
<comment type="caution">
    <text evidence="4">The sequence shown here is derived from an EMBL/GenBank/DDBJ whole genome shotgun (WGS) entry which is preliminary data.</text>
</comment>
<dbReference type="RefSeq" id="WP_302244500.1">
    <property type="nucleotide sequence ID" value="NZ_JAULJQ010000007.1"/>
</dbReference>
<dbReference type="InterPro" id="IPR004385">
    <property type="entry name" value="NDP_pyrophosphatase"/>
</dbReference>
<dbReference type="NCBIfam" id="TIGR00052">
    <property type="entry name" value="nudix-type nucleoside diphosphatase, YffH/AdpP family"/>
    <property type="match status" value="1"/>
</dbReference>
<dbReference type="SUPFAM" id="SSF55811">
    <property type="entry name" value="Nudix"/>
    <property type="match status" value="1"/>
</dbReference>
<dbReference type="Proteomes" id="UP001171111">
    <property type="component" value="Unassembled WGS sequence"/>
</dbReference>
<feature type="domain" description="Nudix hydrolase" evidence="3">
    <location>
        <begin position="39"/>
        <end position="190"/>
    </location>
</feature>
<dbReference type="EMBL" id="JAULJQ010000007">
    <property type="protein sequence ID" value="MDO2409701.1"/>
    <property type="molecule type" value="Genomic_DNA"/>
</dbReference>
<dbReference type="Pfam" id="PF00293">
    <property type="entry name" value="NUDIX"/>
    <property type="match status" value="1"/>
</dbReference>
<evidence type="ECO:0000256" key="2">
    <source>
        <dbReference type="ARBA" id="ARBA00022801"/>
    </source>
</evidence>
<sequence length="200" mass="22620">MDTTIRDIKITELGESKYIRPFSIVFNQNGIRRKWDCIKAHDSVSILLYHKDKDAFLFVKQFRPSLWYHETGGDTSKIDENTGFSYEFCAGLCDKEGLEPEKVAIEEVLEETGYAVPSVNYITSSFTGLGFSANRQSVFYAIIDESMKKGQGGGVDDECIELVFIARKDIYEFLYDESKPKGAGALFGLLWFMSNVAPKL</sequence>
<comment type="cofactor">
    <cofactor evidence="1">
        <name>Mg(2+)</name>
        <dbReference type="ChEBI" id="CHEBI:18420"/>
    </cofactor>
</comment>
<gene>
    <name evidence="4" type="ORF">Q2362_06275</name>
</gene>
<keyword evidence="2 4" id="KW-0378">Hydrolase</keyword>
<name>A0ABT8T879_9BACT</name>
<evidence type="ECO:0000259" key="3">
    <source>
        <dbReference type="PROSITE" id="PS51462"/>
    </source>
</evidence>
<keyword evidence="5" id="KW-1185">Reference proteome</keyword>
<organism evidence="4 5">
    <name type="scientific">Campylobacter magnus</name>
    <dbReference type="NCBI Taxonomy" id="3026462"/>
    <lineage>
        <taxon>Bacteria</taxon>
        <taxon>Pseudomonadati</taxon>
        <taxon>Campylobacterota</taxon>
        <taxon>Epsilonproteobacteria</taxon>
        <taxon>Campylobacterales</taxon>
        <taxon>Campylobacteraceae</taxon>
        <taxon>Campylobacter</taxon>
    </lineage>
</organism>
<evidence type="ECO:0000313" key="4">
    <source>
        <dbReference type="EMBL" id="MDO2409701.1"/>
    </source>
</evidence>
<dbReference type="GO" id="GO:0016787">
    <property type="term" value="F:hydrolase activity"/>
    <property type="evidence" value="ECO:0007669"/>
    <property type="project" value="UniProtKB-KW"/>
</dbReference>
<dbReference type="PROSITE" id="PS51462">
    <property type="entry name" value="NUDIX"/>
    <property type="match status" value="1"/>
</dbReference>
<dbReference type="PANTHER" id="PTHR11839:SF15">
    <property type="entry name" value="URIDINE DIPHOSPHATE GLUCOSE PYROPHOSPHATASE NUDT14"/>
    <property type="match status" value="1"/>
</dbReference>
<evidence type="ECO:0000313" key="5">
    <source>
        <dbReference type="Proteomes" id="UP001171111"/>
    </source>
</evidence>
<protein>
    <submittedName>
        <fullName evidence="4">NUDIX hydrolase</fullName>
        <ecNumber evidence="4">3.6.-.-</ecNumber>
    </submittedName>
</protein>
<dbReference type="PANTHER" id="PTHR11839">
    <property type="entry name" value="UDP/ADP-SUGAR PYROPHOSPHATASE"/>
    <property type="match status" value="1"/>
</dbReference>
<proteinExistence type="predicted"/>
<dbReference type="InterPro" id="IPR015797">
    <property type="entry name" value="NUDIX_hydrolase-like_dom_sf"/>
</dbReference>
<dbReference type="InterPro" id="IPR000086">
    <property type="entry name" value="NUDIX_hydrolase_dom"/>
</dbReference>
<dbReference type="EC" id="3.6.-.-" evidence="4"/>